<gene>
    <name evidence="2" type="ORF">METZ01_LOCUS74683</name>
</gene>
<feature type="non-terminal residue" evidence="2">
    <location>
        <position position="461"/>
    </location>
</feature>
<accession>A0A381U131</accession>
<organism evidence="2">
    <name type="scientific">marine metagenome</name>
    <dbReference type="NCBI Taxonomy" id="408172"/>
    <lineage>
        <taxon>unclassified sequences</taxon>
        <taxon>metagenomes</taxon>
        <taxon>ecological metagenomes</taxon>
    </lineage>
</organism>
<dbReference type="PANTHER" id="PTHR13356">
    <property type="entry name" value="OB FOLD NUCLEIC ACID BINDING PROTEIN-RELATED"/>
    <property type="match status" value="1"/>
</dbReference>
<dbReference type="GO" id="GO:0010212">
    <property type="term" value="P:response to ionizing radiation"/>
    <property type="evidence" value="ECO:0007669"/>
    <property type="project" value="TreeGrafter"/>
</dbReference>
<evidence type="ECO:0000313" key="2">
    <source>
        <dbReference type="EMBL" id="SVA21829.1"/>
    </source>
</evidence>
<sequence>MSEFEEIIENILKQKPELTRENLEGLIDQKTQKIGAGYLTNQGALFLIASDLGISLTQSTKLEVGLKDLYVGAKEISLEGRVLNISPTKEFSRKDGSSFLLRTITVYDNDSTASVKLWDDKANLPGIENLKPGDLVKIIKAYVKSDLNGSPTINIGSGSDIEPTNQESKIRSIDALAVDSSEIKQDQNNLVVSGKIDGSVSTLEFTNKRGDPAKALKMSLKGNNGASTKVILWGKDETSLPKVVSQDSKVLLLGVRTKMGNQGLEIHGNDGTMVKVEGSKEIEPIILRIVAKTKNEQGKTIALGINDKKNMVYVSDSVNMLESINIGDVVECMPSQVYGNSLTIDSDSLVRNIEDDGTLSTLSDLRTKISEIKSGNEYCVEAIILKEPERRDVQTKAGETISLGEMFVEDTTGQIWIKGWRNQAKLLDGLSRGEVISVTSVNAKAGLEGRTELFLTPSSTV</sequence>
<dbReference type="GO" id="GO:0003677">
    <property type="term" value="F:DNA binding"/>
    <property type="evidence" value="ECO:0007669"/>
    <property type="project" value="UniProtKB-KW"/>
</dbReference>
<dbReference type="InterPro" id="IPR012340">
    <property type="entry name" value="NA-bd_OB-fold"/>
</dbReference>
<dbReference type="EMBL" id="UINC01005517">
    <property type="protein sequence ID" value="SVA21829.1"/>
    <property type="molecule type" value="Genomic_DNA"/>
</dbReference>
<evidence type="ECO:0000256" key="1">
    <source>
        <dbReference type="ARBA" id="ARBA00023125"/>
    </source>
</evidence>
<dbReference type="AlphaFoldDB" id="A0A381U131"/>
<dbReference type="SUPFAM" id="SSF50249">
    <property type="entry name" value="Nucleic acid-binding proteins"/>
    <property type="match status" value="3"/>
</dbReference>
<reference evidence="2" key="1">
    <citation type="submission" date="2018-05" db="EMBL/GenBank/DDBJ databases">
        <authorList>
            <person name="Lanie J.A."/>
            <person name="Ng W.-L."/>
            <person name="Kazmierczak K.M."/>
            <person name="Andrzejewski T.M."/>
            <person name="Davidsen T.M."/>
            <person name="Wayne K.J."/>
            <person name="Tettelin H."/>
            <person name="Glass J.I."/>
            <person name="Rusch D."/>
            <person name="Podicherti R."/>
            <person name="Tsui H.-C.T."/>
            <person name="Winkler M.E."/>
        </authorList>
    </citation>
    <scope>NUCLEOTIDE SEQUENCE</scope>
</reference>
<name>A0A381U131_9ZZZZ</name>
<dbReference type="CDD" id="cd04491">
    <property type="entry name" value="SoSSB_OBF"/>
    <property type="match status" value="1"/>
</dbReference>
<keyword evidence="1" id="KW-0238">DNA-binding</keyword>
<dbReference type="InterPro" id="IPR051231">
    <property type="entry name" value="SOSS-B"/>
</dbReference>
<dbReference type="Gene3D" id="2.40.50.140">
    <property type="entry name" value="Nucleic acid-binding proteins"/>
    <property type="match status" value="3"/>
</dbReference>
<protein>
    <recommendedName>
        <fullName evidence="3">OB domain-containing protein</fullName>
    </recommendedName>
</protein>
<dbReference type="GO" id="GO:0000724">
    <property type="term" value="P:double-strand break repair via homologous recombination"/>
    <property type="evidence" value="ECO:0007669"/>
    <property type="project" value="TreeGrafter"/>
</dbReference>
<proteinExistence type="predicted"/>
<dbReference type="PANTHER" id="PTHR13356:SF0">
    <property type="entry name" value="SOSS COMPLEX SUBUNIT B HOMOLOG"/>
    <property type="match status" value="1"/>
</dbReference>
<evidence type="ECO:0008006" key="3">
    <source>
        <dbReference type="Google" id="ProtNLM"/>
    </source>
</evidence>
<feature type="non-terminal residue" evidence="2">
    <location>
        <position position="1"/>
    </location>
</feature>